<keyword evidence="3" id="KW-1185">Reference proteome</keyword>
<dbReference type="SUPFAM" id="SSF140486">
    <property type="entry name" value="PA2201 N-terminal domain-like"/>
    <property type="match status" value="1"/>
</dbReference>
<evidence type="ECO:0000313" key="2">
    <source>
        <dbReference type="EMBL" id="KAK4193506.1"/>
    </source>
</evidence>
<evidence type="ECO:0000256" key="1">
    <source>
        <dbReference type="SAM" id="MobiDB-lite"/>
    </source>
</evidence>
<feature type="region of interest" description="Disordered" evidence="1">
    <location>
        <begin position="15"/>
        <end position="59"/>
    </location>
</feature>
<reference evidence="2" key="1">
    <citation type="journal article" date="2023" name="Mol. Phylogenet. Evol.">
        <title>Genome-scale phylogeny and comparative genomics of the fungal order Sordariales.</title>
        <authorList>
            <person name="Hensen N."/>
            <person name="Bonometti L."/>
            <person name="Westerberg I."/>
            <person name="Brannstrom I.O."/>
            <person name="Guillou S."/>
            <person name="Cros-Aarteil S."/>
            <person name="Calhoun S."/>
            <person name="Haridas S."/>
            <person name="Kuo A."/>
            <person name="Mondo S."/>
            <person name="Pangilinan J."/>
            <person name="Riley R."/>
            <person name="LaButti K."/>
            <person name="Andreopoulos B."/>
            <person name="Lipzen A."/>
            <person name="Chen C."/>
            <person name="Yan M."/>
            <person name="Daum C."/>
            <person name="Ng V."/>
            <person name="Clum A."/>
            <person name="Steindorff A."/>
            <person name="Ohm R.A."/>
            <person name="Martin F."/>
            <person name="Silar P."/>
            <person name="Natvig D.O."/>
            <person name="Lalanne C."/>
            <person name="Gautier V."/>
            <person name="Ament-Velasquez S.L."/>
            <person name="Kruys A."/>
            <person name="Hutchinson M.I."/>
            <person name="Powell A.J."/>
            <person name="Barry K."/>
            <person name="Miller A.N."/>
            <person name="Grigoriev I.V."/>
            <person name="Debuchy R."/>
            <person name="Gladieux P."/>
            <person name="Hiltunen Thoren M."/>
            <person name="Johannesson H."/>
        </authorList>
    </citation>
    <scope>NUCLEOTIDE SEQUENCE</scope>
    <source>
        <strain evidence="2">PSN309</strain>
    </source>
</reference>
<sequence>MDGLSGLVERPQGNPLIWVPLPTASPSGEEKNDINRTQAKCRDQTPAGSRSGLASTREPDAVCPMTRGIRYQVEKVCKRCKPYCVSVVLSERCIISFAGGRGLGYRWRAVAATETRPGNNLNTAHGGADWRQRCRRHAHRQPSHTTWPWSTCRATAENIAIIGNKKVGTIAMGSCQVGGICTDEA</sequence>
<proteinExistence type="predicted"/>
<dbReference type="InterPro" id="IPR028997">
    <property type="entry name" value="PA2201-like_N"/>
</dbReference>
<reference evidence="2" key="2">
    <citation type="submission" date="2023-05" db="EMBL/GenBank/DDBJ databases">
        <authorList>
            <consortium name="Lawrence Berkeley National Laboratory"/>
            <person name="Steindorff A."/>
            <person name="Hensen N."/>
            <person name="Bonometti L."/>
            <person name="Westerberg I."/>
            <person name="Brannstrom I.O."/>
            <person name="Guillou S."/>
            <person name="Cros-Aarteil S."/>
            <person name="Calhoun S."/>
            <person name="Haridas S."/>
            <person name="Kuo A."/>
            <person name="Mondo S."/>
            <person name="Pangilinan J."/>
            <person name="Riley R."/>
            <person name="Labutti K."/>
            <person name="Andreopoulos B."/>
            <person name="Lipzen A."/>
            <person name="Chen C."/>
            <person name="Yanf M."/>
            <person name="Daum C."/>
            <person name="Ng V."/>
            <person name="Clum A."/>
            <person name="Ohm R."/>
            <person name="Martin F."/>
            <person name="Silar P."/>
            <person name="Natvig D."/>
            <person name="Lalanne C."/>
            <person name="Gautier V."/>
            <person name="Ament-Velasquez S.L."/>
            <person name="Kruys A."/>
            <person name="Hutchinson M.I."/>
            <person name="Powell A.J."/>
            <person name="Barry K."/>
            <person name="Miller A.N."/>
            <person name="Grigoriev I.V."/>
            <person name="Debuchy R."/>
            <person name="Gladieux P."/>
            <person name="Thoren M.H."/>
            <person name="Johannesson H."/>
        </authorList>
    </citation>
    <scope>NUCLEOTIDE SEQUENCE</scope>
    <source>
        <strain evidence="2">PSN309</strain>
    </source>
</reference>
<evidence type="ECO:0000313" key="3">
    <source>
        <dbReference type="Proteomes" id="UP001302126"/>
    </source>
</evidence>
<protein>
    <submittedName>
        <fullName evidence="2">Uncharacterized protein</fullName>
    </submittedName>
</protein>
<organism evidence="2 3">
    <name type="scientific">Podospora australis</name>
    <dbReference type="NCBI Taxonomy" id="1536484"/>
    <lineage>
        <taxon>Eukaryota</taxon>
        <taxon>Fungi</taxon>
        <taxon>Dikarya</taxon>
        <taxon>Ascomycota</taxon>
        <taxon>Pezizomycotina</taxon>
        <taxon>Sordariomycetes</taxon>
        <taxon>Sordariomycetidae</taxon>
        <taxon>Sordariales</taxon>
        <taxon>Podosporaceae</taxon>
        <taxon>Podospora</taxon>
    </lineage>
</organism>
<dbReference type="Proteomes" id="UP001302126">
    <property type="component" value="Unassembled WGS sequence"/>
</dbReference>
<dbReference type="AlphaFoldDB" id="A0AAN7ALU8"/>
<gene>
    <name evidence="2" type="ORF">QBC35DRAFT_469168</name>
</gene>
<accession>A0AAN7ALU8</accession>
<comment type="caution">
    <text evidence="2">The sequence shown here is derived from an EMBL/GenBank/DDBJ whole genome shotgun (WGS) entry which is preliminary data.</text>
</comment>
<name>A0AAN7ALU8_9PEZI</name>
<dbReference type="EMBL" id="MU864351">
    <property type="protein sequence ID" value="KAK4193506.1"/>
    <property type="molecule type" value="Genomic_DNA"/>
</dbReference>